<feature type="transmembrane region" description="Helical" evidence="2">
    <location>
        <begin position="6"/>
        <end position="34"/>
    </location>
</feature>
<accession>A0A937X2W1</accession>
<reference evidence="3 4" key="1">
    <citation type="submission" date="2019-03" db="EMBL/GenBank/DDBJ databases">
        <title>Lake Tanganyika Metagenome-Assembled Genomes (MAGs).</title>
        <authorList>
            <person name="Tran P."/>
        </authorList>
    </citation>
    <scope>NUCLEOTIDE SEQUENCE [LARGE SCALE GENOMIC DNA]</scope>
    <source>
        <strain evidence="3">K_DeepCast_65m_m2_236</strain>
    </source>
</reference>
<feature type="compositionally biased region" description="Basic and acidic residues" evidence="1">
    <location>
        <begin position="123"/>
        <end position="144"/>
    </location>
</feature>
<name>A0A937X2W1_9BACT</name>
<protein>
    <recommendedName>
        <fullName evidence="5">DUF948 domain-containing protein</fullName>
    </recommendedName>
</protein>
<keyword evidence="2" id="KW-0472">Membrane</keyword>
<keyword evidence="2" id="KW-1133">Transmembrane helix</keyword>
<evidence type="ECO:0000313" key="4">
    <source>
        <dbReference type="Proteomes" id="UP000703893"/>
    </source>
</evidence>
<evidence type="ECO:0000256" key="2">
    <source>
        <dbReference type="SAM" id="Phobius"/>
    </source>
</evidence>
<feature type="region of interest" description="Disordered" evidence="1">
    <location>
        <begin position="123"/>
        <end position="157"/>
    </location>
</feature>
<sequence length="157" mass="16971">MTILEWLYVALAIAVVGVAIALVAALFQVAVLIATVRSAFLPQLQTILTESQKMLVHGEDITRDVEQKLKKLDDTVTDVTVISHSAADIAKLVSDGLARPLLTGAGSLIRGARAAWKRYKELQEAEHRPMPGQDEARHLEERAAAKPAGSSEPQGVR</sequence>
<evidence type="ECO:0000313" key="3">
    <source>
        <dbReference type="EMBL" id="MBM3274944.1"/>
    </source>
</evidence>
<gene>
    <name evidence="3" type="ORF">FJZ00_07315</name>
</gene>
<evidence type="ECO:0008006" key="5">
    <source>
        <dbReference type="Google" id="ProtNLM"/>
    </source>
</evidence>
<evidence type="ECO:0000256" key="1">
    <source>
        <dbReference type="SAM" id="MobiDB-lite"/>
    </source>
</evidence>
<comment type="caution">
    <text evidence="3">The sequence shown here is derived from an EMBL/GenBank/DDBJ whole genome shotgun (WGS) entry which is preliminary data.</text>
</comment>
<dbReference type="AlphaFoldDB" id="A0A937X2W1"/>
<keyword evidence="2" id="KW-0812">Transmembrane</keyword>
<proteinExistence type="predicted"/>
<dbReference type="EMBL" id="VGJX01000385">
    <property type="protein sequence ID" value="MBM3274944.1"/>
    <property type="molecule type" value="Genomic_DNA"/>
</dbReference>
<dbReference type="Proteomes" id="UP000703893">
    <property type="component" value="Unassembled WGS sequence"/>
</dbReference>
<organism evidence="3 4">
    <name type="scientific">Candidatus Tanganyikabacteria bacterium</name>
    <dbReference type="NCBI Taxonomy" id="2961651"/>
    <lineage>
        <taxon>Bacteria</taxon>
        <taxon>Bacillati</taxon>
        <taxon>Candidatus Sericytochromatia</taxon>
        <taxon>Candidatus Tanganyikabacteria</taxon>
    </lineage>
</organism>